<name>A0AAW0AIU6_9AGAR</name>
<feature type="domain" description="CxC2-like cysteine cluster KDZ transposase-associated" evidence="2">
    <location>
        <begin position="218"/>
        <end position="324"/>
    </location>
</feature>
<evidence type="ECO:0000256" key="1">
    <source>
        <dbReference type="SAM" id="MobiDB-lite"/>
    </source>
</evidence>
<evidence type="ECO:0000313" key="3">
    <source>
        <dbReference type="EMBL" id="KAK7012626.1"/>
    </source>
</evidence>
<gene>
    <name evidence="3" type="ORF">R3P38DRAFT_3209215</name>
</gene>
<proteinExistence type="predicted"/>
<evidence type="ECO:0000313" key="4">
    <source>
        <dbReference type="Proteomes" id="UP001362999"/>
    </source>
</evidence>
<reference evidence="3 4" key="1">
    <citation type="journal article" date="2024" name="J Genomics">
        <title>Draft genome sequencing and assembly of Favolaschia claudopus CIRM-BRFM 2984 isolated from oak limbs.</title>
        <authorList>
            <person name="Navarro D."/>
            <person name="Drula E."/>
            <person name="Chaduli D."/>
            <person name="Cazenave R."/>
            <person name="Ahrendt S."/>
            <person name="Wang J."/>
            <person name="Lipzen A."/>
            <person name="Daum C."/>
            <person name="Barry K."/>
            <person name="Grigoriev I.V."/>
            <person name="Favel A."/>
            <person name="Rosso M.N."/>
            <person name="Martin F."/>
        </authorList>
    </citation>
    <scope>NUCLEOTIDE SEQUENCE [LARGE SCALE GENOMIC DNA]</scope>
    <source>
        <strain evidence="3 4">CIRM-BRFM 2984</strain>
    </source>
</reference>
<dbReference type="InterPro" id="IPR041457">
    <property type="entry name" value="CxC2_KDZ-assoc"/>
</dbReference>
<dbReference type="InterPro" id="IPR040521">
    <property type="entry name" value="KDZ"/>
</dbReference>
<dbReference type="PANTHER" id="PTHR33096:SF1">
    <property type="entry name" value="CXC1-LIKE CYSTEINE CLUSTER ASSOCIATED WITH KDZ TRANSPOSASES DOMAIN-CONTAINING PROTEIN"/>
    <property type="match status" value="1"/>
</dbReference>
<sequence>MSDARPPVKRRVATSKRPLLRGGQCSTGEYLVNTSVADFITPPINAPIQATVERPTADRRRVQTEVVSIDPPSPVKRARIQAAEPPLEPPSLHDFDPDFEPQGINGELYDMDLGGFFLRPPSPTRARQKKAFKPSDPALYDLRRLRDEYLREFLRLDGCGDAPEDLCPRCDIRTPVYRCRDCHDNQLYCKECCLALHAANPLHIIDAWDGQLFTRTSLKALGLRIQFGHPGCGRPRAGHENFVVVDVGYIHEVAVDFCGCEREIESGEDRVQLLRYRWFPATHQVPRTAFTFRLLDNFHIQTLKGKTTMYDYYSAVEKLTDGTGGPLPYRYREFLRVTRMFRHLLMLKRGGRGHALSGVDGTQAGELAIRCPACPRPGINLPENWEAIVPELRYLYTFFLALDACFRLKRRLVSSALCDPALGAGWSYFCEPEPYRQYLLTVTNQTEMSTCSGLAALDYANTKFSRGYSVTGVGMGVCARHEFVQPTGVGDLQKGERYANMDWITACILRFIHARLPKVISYDIVCQWFKNLLERLKELPPLVRLTLILHIVAFVIPKMHIHAHTLKCQLCFSLNFLAGAGQTDGEGIERPWANIGGVASSTREMGPGSRADVLDDHWAFWNWCKLITLGELLRKRLDKATRERDIQTEVFEAFTAEQGERVVGWEKMVVEYEADPSKAKNPYEVTTSALKESDVRLKLAEEEAADAAKGVPSLHDVSPSSFVHNGLELEDQQRRLRVQIELKKAGTTTQQIDIIALRRTLSRGIVRFRKLQATYSPGALQALARRGGEAEELPETTPLMLPSALTPEEREVGCVAGVQHIEQLLRHAQCSESLMRLRNQLHIKSRYFDYKALHARHQGANTRTRSLVARNESKIRLHSEKYQAAWDALRLLAGGDVSTVGWRRLRKEDVRTMEDPEELTKRQAIRARQDATRQERIRRLQEEGEDVRMLEEDAQGAEEEAVVSNPAENRREVSWIWTEAGTTGSDAELEDALRIEWTKARARSRRWTEEVGLLKEEHRRALISFEHEAVKWENRVKEIPVGSVEVGFAQGAIAYALGQAAMYRKLAARLDVSMTEIHRGRGRKRMPAMPAAADEEEAAGSDDDDEDDDEAAGGVASDEEFFMGGEVEE</sequence>
<protein>
    <submittedName>
        <fullName evidence="3">CxC2 domain-containing protein</fullName>
    </submittedName>
</protein>
<dbReference type="EMBL" id="JAWWNJ010000064">
    <property type="protein sequence ID" value="KAK7012626.1"/>
    <property type="molecule type" value="Genomic_DNA"/>
</dbReference>
<dbReference type="Pfam" id="PF18758">
    <property type="entry name" value="KDZ"/>
    <property type="match status" value="1"/>
</dbReference>
<dbReference type="AlphaFoldDB" id="A0AAW0AIU6"/>
<dbReference type="PANTHER" id="PTHR33096">
    <property type="entry name" value="CXC2 DOMAIN-CONTAINING PROTEIN"/>
    <property type="match status" value="1"/>
</dbReference>
<evidence type="ECO:0000259" key="2">
    <source>
        <dbReference type="Pfam" id="PF18803"/>
    </source>
</evidence>
<feature type="region of interest" description="Disordered" evidence="1">
    <location>
        <begin position="1"/>
        <end position="20"/>
    </location>
</feature>
<accession>A0AAW0AIU6</accession>
<feature type="region of interest" description="Disordered" evidence="1">
    <location>
        <begin position="1081"/>
        <end position="1129"/>
    </location>
</feature>
<dbReference type="CDD" id="cd19757">
    <property type="entry name" value="Bbox1"/>
    <property type="match status" value="1"/>
</dbReference>
<feature type="compositionally biased region" description="Acidic residues" evidence="1">
    <location>
        <begin position="1093"/>
        <end position="1129"/>
    </location>
</feature>
<keyword evidence="4" id="KW-1185">Reference proteome</keyword>
<comment type="caution">
    <text evidence="3">The sequence shown here is derived from an EMBL/GenBank/DDBJ whole genome shotgun (WGS) entry which is preliminary data.</text>
</comment>
<dbReference type="Pfam" id="PF18803">
    <property type="entry name" value="CxC2"/>
    <property type="match status" value="1"/>
</dbReference>
<dbReference type="Proteomes" id="UP001362999">
    <property type="component" value="Unassembled WGS sequence"/>
</dbReference>
<organism evidence="3 4">
    <name type="scientific">Favolaschia claudopus</name>
    <dbReference type="NCBI Taxonomy" id="2862362"/>
    <lineage>
        <taxon>Eukaryota</taxon>
        <taxon>Fungi</taxon>
        <taxon>Dikarya</taxon>
        <taxon>Basidiomycota</taxon>
        <taxon>Agaricomycotina</taxon>
        <taxon>Agaricomycetes</taxon>
        <taxon>Agaricomycetidae</taxon>
        <taxon>Agaricales</taxon>
        <taxon>Marasmiineae</taxon>
        <taxon>Mycenaceae</taxon>
        <taxon>Favolaschia</taxon>
    </lineage>
</organism>